<gene>
    <name evidence="2" type="ORF">EDD41_2319</name>
</gene>
<name>A0A3N1ZWG6_9ACTN</name>
<accession>A0A3N1ZWG6</accession>
<dbReference type="EMBL" id="RKHG01000001">
    <property type="protein sequence ID" value="ROR55068.1"/>
    <property type="molecule type" value="Genomic_DNA"/>
</dbReference>
<evidence type="ECO:0000313" key="2">
    <source>
        <dbReference type="EMBL" id="ROR55068.1"/>
    </source>
</evidence>
<reference evidence="2 3" key="1">
    <citation type="submission" date="2018-11" db="EMBL/GenBank/DDBJ databases">
        <title>Sequencing the genomes of 1000 actinobacteria strains.</title>
        <authorList>
            <person name="Klenk H.-P."/>
        </authorList>
    </citation>
    <scope>NUCLEOTIDE SEQUENCE [LARGE SCALE GENOMIC DNA]</scope>
    <source>
        <strain evidence="2 3">DSM 10546</strain>
    </source>
</reference>
<evidence type="ECO:0000313" key="3">
    <source>
        <dbReference type="Proteomes" id="UP000275749"/>
    </source>
</evidence>
<proteinExistence type="predicted"/>
<dbReference type="AlphaFoldDB" id="A0A3N1ZWG6"/>
<evidence type="ECO:0000256" key="1">
    <source>
        <dbReference type="SAM" id="MobiDB-lite"/>
    </source>
</evidence>
<comment type="caution">
    <text evidence="2">The sequence shown here is derived from an EMBL/GenBank/DDBJ whole genome shotgun (WGS) entry which is preliminary data.</text>
</comment>
<feature type="compositionally biased region" description="Polar residues" evidence="1">
    <location>
        <begin position="876"/>
        <end position="886"/>
    </location>
</feature>
<feature type="region of interest" description="Disordered" evidence="1">
    <location>
        <begin position="850"/>
        <end position="896"/>
    </location>
</feature>
<feature type="region of interest" description="Disordered" evidence="1">
    <location>
        <begin position="795"/>
        <end position="817"/>
    </location>
</feature>
<sequence>MQKTIAGGASSAASWAVHSGCERYRGTDPMVTGKSRRLLAKELGAPDATAGIPDARWTRAMIFERLCHDGAFAGEVTARATGWSGFERPADVYRHDCNVSVVDTREALHTAAERARVGSATLLYKLAFPYPGFTEGDATTVLPDLAVVARGPNGPTLIVGDVKDYERVRSRIDDGRLLKGFLQVAMGAFAFSQWPTRPGGLEVSSHGFLAVPRSVFLQPTVEVEDLTDHLQEVETQWQNRLDALDLPETVNGTAEQLVAPLDPGFDPNTCPSCSLFRYCRSELRGKQDPDALLREIGVPVAERAGVEAILSGGNPGPAADPTLVRRVTATVSGHVGRTGQLRLDPVGRPGTVNVVAVKSDAAALGFHGLAVSRVTNQSTTEWTYKTFPDPQADLTRRSVMAQIGNAIELAMRELREADTDSPLPVHIVVPDGVTADLLASTADLLAGVELSRLRWQRDKEMGRPILTYNGEEATMPKTLDGSRRVAVSFLLEQDRARMLSLREPLVDLTSLMSRYFVPGGASSQARRLDYAVSWAAAHETVDHRSVTDSIEESLLTPGARLSNESSNRIHAAMMAARTGARGDNYDELVMAELQYRTATFDAAVRALQTVPDSKLQPAYRTFEGDAQRVWRRRMRLRASDLVRFGRTYPYWRNQLVDVIQADATCQAQVAMLVNPLSAAAVATDAGSRDACWAQVTALQPLTLSVESRQFGAGDRVIMLSKADAAWVESAPVVVTPQKGSVRLRNFPIAALEETVPEPTAEQFVWQPAIDPGVEVGDRLVIARLAGFGELKTSKEFNLPRPSQDENAAPKKSCEPGSFSADSEAHKWCCKPHEAVERDFSDEIAIRRARRELNPEVWPPVRDDDGFEVPAAHKPTSRSVEPFTTTAPEGVTTDELE</sequence>
<organism evidence="2 3">
    <name type="scientific">Luteococcus japonicus</name>
    <dbReference type="NCBI Taxonomy" id="33984"/>
    <lineage>
        <taxon>Bacteria</taxon>
        <taxon>Bacillati</taxon>
        <taxon>Actinomycetota</taxon>
        <taxon>Actinomycetes</taxon>
        <taxon>Propionibacteriales</taxon>
        <taxon>Propionibacteriaceae</taxon>
        <taxon>Luteococcus</taxon>
    </lineage>
</organism>
<dbReference type="RefSeq" id="WP_148060544.1">
    <property type="nucleotide sequence ID" value="NZ_RKHG01000001.1"/>
</dbReference>
<protein>
    <recommendedName>
        <fullName evidence="4">PD-(D/E)XK nuclease superfamily protein</fullName>
    </recommendedName>
</protein>
<dbReference type="Proteomes" id="UP000275749">
    <property type="component" value="Unassembled WGS sequence"/>
</dbReference>
<evidence type="ECO:0008006" key="4">
    <source>
        <dbReference type="Google" id="ProtNLM"/>
    </source>
</evidence>